<dbReference type="InterPro" id="IPR051045">
    <property type="entry name" value="TonB-dependent_transducer"/>
</dbReference>
<dbReference type="Pfam" id="PF05569">
    <property type="entry name" value="Peptidase_M56"/>
    <property type="match status" value="1"/>
</dbReference>
<dbReference type="RefSeq" id="WP_008625323.1">
    <property type="nucleotide sequence ID" value="NZ_GL883825.1"/>
</dbReference>
<feature type="transmembrane region" description="Helical" evidence="1">
    <location>
        <begin position="6"/>
        <end position="25"/>
    </location>
</feature>
<reference evidence="4 5" key="1">
    <citation type="submission" date="2011-02" db="EMBL/GenBank/DDBJ databases">
        <authorList>
            <person name="Weinstock G."/>
            <person name="Sodergren E."/>
            <person name="Clifton S."/>
            <person name="Fulton L."/>
            <person name="Fulton B."/>
            <person name="Courtney L."/>
            <person name="Fronick C."/>
            <person name="Harrison M."/>
            <person name="Strong C."/>
            <person name="Farmer C."/>
            <person name="Delahaunty K."/>
            <person name="Markovic C."/>
            <person name="Hall O."/>
            <person name="Minx P."/>
            <person name="Tomlinson C."/>
            <person name="Mitreva M."/>
            <person name="Hou S."/>
            <person name="Chen J."/>
            <person name="Wollam A."/>
            <person name="Pepin K.H."/>
            <person name="Johnson M."/>
            <person name="Bhonagiri V."/>
            <person name="Zhang X."/>
            <person name="Suruliraj S."/>
            <person name="Warren W."/>
            <person name="Chinwalla A."/>
            <person name="Mardis E.R."/>
            <person name="Wilson R.K."/>
        </authorList>
    </citation>
    <scope>NUCLEOTIDE SEQUENCE [LARGE SCALE GENOMIC DNA]</scope>
    <source>
        <strain evidence="4 5">YIT 11841</strain>
    </source>
</reference>
<dbReference type="SUPFAM" id="SSF74653">
    <property type="entry name" value="TolA/TonB C-terminal domain"/>
    <property type="match status" value="1"/>
</dbReference>
<dbReference type="STRING" id="762982.HMPREF9442_00754"/>
<dbReference type="PANTHER" id="PTHR33446">
    <property type="entry name" value="PROTEIN TONB-RELATED"/>
    <property type="match status" value="1"/>
</dbReference>
<evidence type="ECO:0000259" key="3">
    <source>
        <dbReference type="Pfam" id="PF05569"/>
    </source>
</evidence>
<name>F3QRF3_9BACT</name>
<evidence type="ECO:0000259" key="2">
    <source>
        <dbReference type="Pfam" id="PF03544"/>
    </source>
</evidence>
<feature type="transmembrane region" description="Helical" evidence="1">
    <location>
        <begin position="37"/>
        <end position="53"/>
    </location>
</feature>
<dbReference type="PANTHER" id="PTHR33446:SF2">
    <property type="entry name" value="PROTEIN TONB"/>
    <property type="match status" value="1"/>
</dbReference>
<keyword evidence="1" id="KW-0812">Transmembrane</keyword>
<dbReference type="Pfam" id="PF03544">
    <property type="entry name" value="TonB_C"/>
    <property type="match status" value="1"/>
</dbReference>
<dbReference type="InterPro" id="IPR037682">
    <property type="entry name" value="TonB_C"/>
</dbReference>
<dbReference type="Proteomes" id="UP000005546">
    <property type="component" value="Unassembled WGS sequence"/>
</dbReference>
<dbReference type="CDD" id="cd07341">
    <property type="entry name" value="M56_BlaR1_MecR1_like"/>
    <property type="match status" value="1"/>
</dbReference>
<dbReference type="GO" id="GO:0098797">
    <property type="term" value="C:plasma membrane protein complex"/>
    <property type="evidence" value="ECO:0007669"/>
    <property type="project" value="TreeGrafter"/>
</dbReference>
<dbReference type="EMBL" id="AFBR01000021">
    <property type="protein sequence ID" value="EGG56083.1"/>
    <property type="molecule type" value="Genomic_DNA"/>
</dbReference>
<feature type="domain" description="TonB C-terminal" evidence="2">
    <location>
        <begin position="510"/>
        <end position="548"/>
    </location>
</feature>
<organism evidence="4 5">
    <name type="scientific">Paraprevotella xylaniphila YIT 11841</name>
    <dbReference type="NCBI Taxonomy" id="762982"/>
    <lineage>
        <taxon>Bacteria</taxon>
        <taxon>Pseudomonadati</taxon>
        <taxon>Bacteroidota</taxon>
        <taxon>Bacteroidia</taxon>
        <taxon>Bacteroidales</taxon>
        <taxon>Prevotellaceae</taxon>
        <taxon>Paraprevotella</taxon>
    </lineage>
</organism>
<feature type="transmembrane region" description="Helical" evidence="1">
    <location>
        <begin position="100"/>
        <end position="122"/>
    </location>
</feature>
<keyword evidence="1" id="KW-0472">Membrane</keyword>
<gene>
    <name evidence="4" type="ORF">HMPREF9442_00754</name>
</gene>
<evidence type="ECO:0000313" key="4">
    <source>
        <dbReference type="EMBL" id="EGG56083.1"/>
    </source>
</evidence>
<keyword evidence="5" id="KW-1185">Reference proteome</keyword>
<comment type="caution">
    <text evidence="4">The sequence shown here is derived from an EMBL/GenBank/DDBJ whole genome shotgun (WGS) entry which is preliminary data.</text>
</comment>
<feature type="transmembrane region" description="Helical" evidence="1">
    <location>
        <begin position="279"/>
        <end position="299"/>
    </location>
</feature>
<keyword evidence="1" id="KW-1133">Transmembrane helix</keyword>
<feature type="domain" description="Peptidase M56" evidence="3">
    <location>
        <begin position="60"/>
        <end position="271"/>
    </location>
</feature>
<dbReference type="GO" id="GO:0031992">
    <property type="term" value="F:energy transducer activity"/>
    <property type="evidence" value="ECO:0007669"/>
    <property type="project" value="TreeGrafter"/>
</dbReference>
<dbReference type="eggNOG" id="COG4219">
    <property type="taxonomic scope" value="Bacteria"/>
</dbReference>
<dbReference type="InterPro" id="IPR008756">
    <property type="entry name" value="Peptidase_M56"/>
</dbReference>
<dbReference type="AlphaFoldDB" id="F3QRF3"/>
<dbReference type="HOGENOM" id="CLU_013798_2_0_10"/>
<dbReference type="GO" id="GO:0055085">
    <property type="term" value="P:transmembrane transport"/>
    <property type="evidence" value="ECO:0007669"/>
    <property type="project" value="InterPro"/>
</dbReference>
<sequence>MGTFLVYIIKSAFCLTLLYLPYTLLLRGEKHHRLSRMALHVLSVAAFLLPLVQEEWFGGTVRSWQTAMPEGTYAVLVERLEQADVLAMPDSGSREEAVPVWPMFLVGLYLAGVTMSLVIRLWQWVCMRRFVSRGCLWKEGREGGITLYCHARPVSPFSWMHCIVMSEEDLEGEAGHAIYVHEKAHVLYGHSYDTLWMLAVEAVQWFNPVVWMMEMDMRCIHEYQADEYVLNQGINAKNYQLYLIKKAVGSRLQSFANGLTQSTLKKRIMMMTNKKTNKWAVLKYMYLLPVGAFATVAFARPEMTSRIDGGLDRISAVTVADLSATVKNVSSESLRPVVQGEVKGTKVSKTIPAKQKSVPAKKENGSANVAIQSGAMEKVVVTTSYRSRLNPEAVEFKEAVLMTDKDKSELQAAKDSASYYLQLEGAKMKHQGVYYRTETMPCYPGGAAAMRDFIARNIRYPKACQEALLQGTVYCEFMVRADGRIDADHIRTFTTEVIDVTKPVRMNLAKQLEAEAARIVKKMPRWTPGKVNGEPVDASYTIPVEFRLQ</sequence>
<dbReference type="Gene3D" id="3.30.1150.10">
    <property type="match status" value="1"/>
</dbReference>
<proteinExistence type="predicted"/>
<dbReference type="eggNOG" id="COG0810">
    <property type="taxonomic scope" value="Bacteria"/>
</dbReference>
<protein>
    <submittedName>
        <fullName evidence="4">Peptidase, M56 family</fullName>
    </submittedName>
</protein>
<evidence type="ECO:0000256" key="1">
    <source>
        <dbReference type="SAM" id="Phobius"/>
    </source>
</evidence>
<evidence type="ECO:0000313" key="5">
    <source>
        <dbReference type="Proteomes" id="UP000005546"/>
    </source>
</evidence>
<accession>F3QRF3</accession>
<dbReference type="OrthoDB" id="9814002at2"/>